<keyword evidence="1" id="KW-0175">Coiled coil</keyword>
<evidence type="ECO:0000313" key="4">
    <source>
        <dbReference type="Proteomes" id="UP000683360"/>
    </source>
</evidence>
<evidence type="ECO:0000256" key="1">
    <source>
        <dbReference type="SAM" id="Coils"/>
    </source>
</evidence>
<dbReference type="Gene3D" id="2.60.120.40">
    <property type="match status" value="1"/>
</dbReference>
<dbReference type="Pfam" id="PF00386">
    <property type="entry name" value="C1q"/>
    <property type="match status" value="1"/>
</dbReference>
<dbReference type="AlphaFoldDB" id="A0A8S3SNK3"/>
<comment type="caution">
    <text evidence="3">The sequence shown here is derived from an EMBL/GenBank/DDBJ whole genome shotgun (WGS) entry which is preliminary data.</text>
</comment>
<dbReference type="EMBL" id="CAJPWZ010001683">
    <property type="protein sequence ID" value="CAG2221557.1"/>
    <property type="molecule type" value="Genomic_DNA"/>
</dbReference>
<sequence length="352" mass="40521">MLIIYFLFFLTVHGFLLNNQQSNGGQTLPANQYMPLSTFFEEEKRLQQTMENLHHDTTTLRHDMDSSFALLTSQLQQKLDLLDTKLANIDKKNETKQDLEEKYKTLEQNYNNTNSLSVQERARSQDFLALYNLTTSSLNELTMHTKQLENEHNTSVRMMDHRIDYLMNETRVIQNSMDIQFSNIQKNQSDSINEISMRLQETDKRDNLKFSNLQKQMNDSTELVFMTAHTTSGTSSPGILKFDNVKFSVGMSNLSSYKSTGKYICEKAGLYLISASIRTNTNNGYFDMYLNGNKISSTVISYNHNNPTYMYFTGTVVQAIQLRANDSMWVYSPNSAMVQSGLWSTLTILKVK</sequence>
<dbReference type="Proteomes" id="UP000683360">
    <property type="component" value="Unassembled WGS sequence"/>
</dbReference>
<evidence type="ECO:0000259" key="2">
    <source>
        <dbReference type="Pfam" id="PF00386"/>
    </source>
</evidence>
<keyword evidence="4" id="KW-1185">Reference proteome</keyword>
<feature type="domain" description="C1q" evidence="2">
    <location>
        <begin position="227"/>
        <end position="340"/>
    </location>
</feature>
<gene>
    <name evidence="3" type="ORF">MEDL_34943</name>
</gene>
<protein>
    <recommendedName>
        <fullName evidence="2">C1q domain-containing protein</fullName>
    </recommendedName>
</protein>
<accession>A0A8S3SNK3</accession>
<dbReference type="InterPro" id="IPR008983">
    <property type="entry name" value="Tumour_necrosis_fac-like_dom"/>
</dbReference>
<name>A0A8S3SNK3_MYTED</name>
<reference evidence="3" key="1">
    <citation type="submission" date="2021-03" db="EMBL/GenBank/DDBJ databases">
        <authorList>
            <person name="Bekaert M."/>
        </authorList>
    </citation>
    <scope>NUCLEOTIDE SEQUENCE</scope>
</reference>
<organism evidence="3 4">
    <name type="scientific">Mytilus edulis</name>
    <name type="common">Blue mussel</name>
    <dbReference type="NCBI Taxonomy" id="6550"/>
    <lineage>
        <taxon>Eukaryota</taxon>
        <taxon>Metazoa</taxon>
        <taxon>Spiralia</taxon>
        <taxon>Lophotrochozoa</taxon>
        <taxon>Mollusca</taxon>
        <taxon>Bivalvia</taxon>
        <taxon>Autobranchia</taxon>
        <taxon>Pteriomorphia</taxon>
        <taxon>Mytilida</taxon>
        <taxon>Mytiloidea</taxon>
        <taxon>Mytilidae</taxon>
        <taxon>Mytilinae</taxon>
        <taxon>Mytilus</taxon>
    </lineage>
</organism>
<dbReference type="InterPro" id="IPR001073">
    <property type="entry name" value="C1q_dom"/>
</dbReference>
<dbReference type="SUPFAM" id="SSF49842">
    <property type="entry name" value="TNF-like"/>
    <property type="match status" value="1"/>
</dbReference>
<evidence type="ECO:0000313" key="3">
    <source>
        <dbReference type="EMBL" id="CAG2221557.1"/>
    </source>
</evidence>
<feature type="coiled-coil region" evidence="1">
    <location>
        <begin position="82"/>
        <end position="116"/>
    </location>
</feature>
<proteinExistence type="predicted"/>